<dbReference type="Proteomes" id="UP001633002">
    <property type="component" value="Unassembled WGS sequence"/>
</dbReference>
<feature type="compositionally biased region" description="Low complexity" evidence="1">
    <location>
        <begin position="836"/>
        <end position="849"/>
    </location>
</feature>
<feature type="region of interest" description="Disordered" evidence="1">
    <location>
        <begin position="1659"/>
        <end position="1725"/>
    </location>
</feature>
<feature type="compositionally biased region" description="Polar residues" evidence="1">
    <location>
        <begin position="753"/>
        <end position="766"/>
    </location>
</feature>
<feature type="region of interest" description="Disordered" evidence="1">
    <location>
        <begin position="573"/>
        <end position="709"/>
    </location>
</feature>
<proteinExistence type="predicted"/>
<feature type="region of interest" description="Disordered" evidence="1">
    <location>
        <begin position="2554"/>
        <end position="2579"/>
    </location>
</feature>
<evidence type="ECO:0000313" key="3">
    <source>
        <dbReference type="Proteomes" id="UP001633002"/>
    </source>
</evidence>
<feature type="compositionally biased region" description="Basic and acidic residues" evidence="1">
    <location>
        <begin position="315"/>
        <end position="344"/>
    </location>
</feature>
<feature type="compositionally biased region" description="Polar residues" evidence="1">
    <location>
        <begin position="1703"/>
        <end position="1725"/>
    </location>
</feature>
<feature type="compositionally biased region" description="Basic and acidic residues" evidence="1">
    <location>
        <begin position="2449"/>
        <end position="2459"/>
    </location>
</feature>
<feature type="region of interest" description="Disordered" evidence="1">
    <location>
        <begin position="1188"/>
        <end position="1219"/>
    </location>
</feature>
<feature type="region of interest" description="Disordered" evidence="1">
    <location>
        <begin position="744"/>
        <end position="783"/>
    </location>
</feature>
<organism evidence="2 3">
    <name type="scientific">Riccia sorocarpa</name>
    <dbReference type="NCBI Taxonomy" id="122646"/>
    <lineage>
        <taxon>Eukaryota</taxon>
        <taxon>Viridiplantae</taxon>
        <taxon>Streptophyta</taxon>
        <taxon>Embryophyta</taxon>
        <taxon>Marchantiophyta</taxon>
        <taxon>Marchantiopsida</taxon>
        <taxon>Marchantiidae</taxon>
        <taxon>Marchantiales</taxon>
        <taxon>Ricciaceae</taxon>
        <taxon>Riccia</taxon>
    </lineage>
</organism>
<feature type="compositionally biased region" description="Basic and acidic residues" evidence="1">
    <location>
        <begin position="191"/>
        <end position="207"/>
    </location>
</feature>
<feature type="region of interest" description="Disordered" evidence="1">
    <location>
        <begin position="2661"/>
        <end position="2702"/>
    </location>
</feature>
<feature type="compositionally biased region" description="Polar residues" evidence="1">
    <location>
        <begin position="2610"/>
        <end position="2629"/>
    </location>
</feature>
<feature type="compositionally biased region" description="Basic and acidic residues" evidence="1">
    <location>
        <begin position="1619"/>
        <end position="1631"/>
    </location>
</feature>
<dbReference type="EMBL" id="JBJQOH010000004">
    <property type="protein sequence ID" value="KAL3689267.1"/>
    <property type="molecule type" value="Genomic_DNA"/>
</dbReference>
<feature type="region of interest" description="Disordered" evidence="1">
    <location>
        <begin position="419"/>
        <end position="451"/>
    </location>
</feature>
<feature type="compositionally biased region" description="Polar residues" evidence="1">
    <location>
        <begin position="573"/>
        <end position="588"/>
    </location>
</feature>
<evidence type="ECO:0000256" key="1">
    <source>
        <dbReference type="SAM" id="MobiDB-lite"/>
    </source>
</evidence>
<feature type="region of interest" description="Disordered" evidence="1">
    <location>
        <begin position="1104"/>
        <end position="1123"/>
    </location>
</feature>
<protein>
    <submittedName>
        <fullName evidence="2">Uncharacterized protein</fullName>
    </submittedName>
</protein>
<feature type="compositionally biased region" description="Basic and acidic residues" evidence="1">
    <location>
        <begin position="259"/>
        <end position="270"/>
    </location>
</feature>
<feature type="compositionally biased region" description="Polar residues" evidence="1">
    <location>
        <begin position="1196"/>
        <end position="1213"/>
    </location>
</feature>
<feature type="region of interest" description="Disordered" evidence="1">
    <location>
        <begin position="836"/>
        <end position="861"/>
    </location>
</feature>
<feature type="region of interest" description="Disordered" evidence="1">
    <location>
        <begin position="1548"/>
        <end position="1639"/>
    </location>
</feature>
<feature type="compositionally biased region" description="Low complexity" evidence="1">
    <location>
        <begin position="2460"/>
        <end position="2472"/>
    </location>
</feature>
<feature type="region of interest" description="Disordered" evidence="1">
    <location>
        <begin position="1309"/>
        <end position="1332"/>
    </location>
</feature>
<feature type="compositionally biased region" description="Basic and acidic residues" evidence="1">
    <location>
        <begin position="634"/>
        <end position="643"/>
    </location>
</feature>
<sequence>MAASAVKEMRPDAVEEKQVVLKTSRQQSKKVVAGQLQKKNFEPAREDGCFQLEYHKSKEPLALEKTDGDMEGCIGRLALQASSGLGGIEDCVSGEGTVDVDYYAYEELQSNFCLRRYTEIVRQDRGDLKRSWPLEEKYLRGHVYHVWPPIGNPVDVSAVSKACNRGSGYPPGVPLPHLLELEIAFAESGLSEDREPSWTEAEDKNGDKWPGSHVTCSDFEVRRTFEGSKKMTKKSKFDRKVLARGADIVGKNRPRGKSKKQDRLLRNIEGNPERLEQVAVVQRGGPKTCSEAREKELHHGIKCNAKQAQGEDSSAEVKDLDNPRIERGKEKRSTDVNQDKEMVEKTSNAKSLVDDAEVITGRAVGVGKGKAAVLFTASEEEGEKPSSNCMLNVKEHENSNSRQGVREAEVTDRFGAVKETISMGKRRNESDRVVEERSMSKSDVPSASCFASKRQSNRACPVCRSFSSMSQTTMNVHIDSCLVEHQKAKEHEEANADLMEPETEPSAEPPPPAAAPPGNEVPKLSKGFGAKPKRKKRSIADIVASSVTRILEEEGSSPNRKKGVWLSSISYSTTEEQVQDSKNLNWVSGNKKKRQPRNLSPRNLKEEHDSKRRRISCEESAPEAVKPAKHEKRRLREEKESKGTTKKRKQLQVSSQSTNDLIASKVQEAGEVQCSRGRKTEVAGTAGQEPNIRSVPGKRHVNHADKGSLEREISGSVGLSQSEELQTSAQEALPLDLDKTLPQSVEAAPASSGRKSQAPAKQNSVHSKVKLRPGKGNEYSRSAASLDSPLLSADRLSPAGLFDCRTVAQAVSTEPAAVTLDITCGSRKSPGLSLTAEKLTSTSTTTGKSLSRRKSPRANTSVQRLKCSAAAVEGSPFSNHFTDDMKARRNTGDPNVGPHVELLGIAQCKMSKEVDSDLDQSETVADEAKLMQGWSTHPGRSRAVTADIIDGKVDHLREENVVKEMLGKSERHVHAGKRPTADMSLVSDDQTGSVGAEVDKNTQVGHACPINGIQDGCSTIASYDMNIVSSHRSNKSTRTPTVVISRMRKRGRLKAKLKNVSQKTKRKEKGLLAKGARQLEESSVRGSLSKSDLIQEASLENSQYREDIQKEEGQREERSRQAVDTGLELKVECNSGVIQPPVHETMVRRKEVVRGQEQVTESISLKSIGNEKKAFLLTPHFNNLETPVEHEENKEGQSSLTKAQASSTHTSRLQVGRESKDSLTSLCHATCRPLETEVISQAEEYAGAATPKVMVNNQSPKNWNLVPQRPVGRKKLPIRCPARSIGSSDAVASATSSLKYLSNKESLEIRGTEDPECSNGGDGDDISAATSPKLFVGRSRAARQSAKLEAGGNIGGVPGEVLSSEIQASTTVDALGEISAAASPEKFVSRIRAARHLAKSVPGGSKGVVHGEVSFSEGQTSITDNALAEPNTENSSNVGSTHAGCSLQAMVSQSSHSAEDLSRISTLPERVEAGTSSLNNGASELIDNGALLRSEAVAEDGVVPSIEIFHGAHDHHAAAEVHRKGTLFASSRGNLELIVRVPTAIGATADESKEKSPGTSGVPYRAEKEVDVREKHSDKLFGSGLTVSHEKETGVSSERSPDGTGLRPAPVVTSVQNLNDRESRESSRCSDPEPNLSEIFTPTFVDSQGLGRPLLSLEKAGEAAVQSRPDTQPPRQAFEPESATFTSGSADITVPFGAPTPKIASTSTQPASDNQNRSDLVGGSTRTPSYGLNCATSNAFSSQSYDVRPARASFPGSFTSLLQSAALPSQSSAALSLAMQGTRPLQEALDDRKELSRGEPRLSSREFLKTCIDQLTRVLGKPTSASRREISRVPAEPGFFRPRSEIGGSCKGSDSGEKEVSELPGWMRAAISDPKGSERGPLVATEAEGNLTEEVKRLAGSPEGEGMSGHVRMRLWGRDVVVPPSEKSAKGCSPTHKQVRGHRTVDPVGVVSGAGTHVAGSTRQINSAVMNTSSCENGITVSAGAIPALGKRDTHGAEDYLSRVSYNSHKSSCTTKNKVEVRKGKAKKGHASASQSGAPPAEIIIIDDSSESPADSGDSFCGGGLTMATLLDCGALRYLPVGPKGSPLMEVDPSKIPQRLVSQDFNILAELRKIGLVPAPKAALPACYRRTHSLSAQMPHSIPPSNLKARKDGLPPWLLAEKKRKEAQSAENVIVLDDDEEGPVETYITGERRPLNGAVSQLSRSNVSQQAAYHVSSVTTAEIERDPVNAKQISTIPASVFGTAPGSREEGSKLRIESVSPHGKEAELGESNIARRNHDAVRGMMSRAVYTKHVNSNTATDFSVMEESGLDTSATRKEQNVGLRAAPGPYPPLRIRDRAHFLRRTDVEEKAQGSDLQNEKRVVKAVTGVNKSAIPAAAVCGQDGSVLEKGSIPVFSILGPTWNGWPKRGAAAQACKQAVERFKAEILSSPEGGLNSLAGFGALRDLDSHSGGPAHEKSSCLRGSSSGSSESLSMCIEDSRGVSRSIFSSSRSGGDYEGVCGLKETYQSGGGTGQSSTPIPRSALIPILMDVPTMSKTLCVPDPAAHPTWGLHGEAQGTKDSEDCGGGLRPGTSRASDCTVINGNAKEPMRFDPSPILRSRIPVEARSENEGGTASLGTGEIQSNQTSVMPKQPRTLPEATGRVILTIDRLHWSDEVGVNISGTGNSGCRASDMPHGSLLEGRNWKDGGKPNQLSGSRTSDLSRTSIFGISSEAANSSGQGGHPPSHDAVTAYDERIWTLLSQTDTRVQASRPVDSSCSIGNGVMPDYGLTPLSGGEMVHAQHRRAANPLTAVGGGFIASAVGASKPKEPDTPRISGDLDCVSVSLKEGYSPSRSRAEEKMAQAQRGGPEFPSTHSGEKVNF</sequence>
<accession>A0ABD3HCM3</accession>
<feature type="region of interest" description="Disordered" evidence="1">
    <location>
        <begin position="2605"/>
        <end position="2639"/>
    </location>
</feature>
<feature type="region of interest" description="Disordered" evidence="1">
    <location>
        <begin position="1837"/>
        <end position="1861"/>
    </location>
</feature>
<dbReference type="Gene3D" id="3.30.160.60">
    <property type="entry name" value="Classic Zinc Finger"/>
    <property type="match status" value="1"/>
</dbReference>
<keyword evidence="3" id="KW-1185">Reference proteome</keyword>
<feature type="region of interest" description="Disordered" evidence="1">
    <location>
        <begin position="191"/>
        <end position="210"/>
    </location>
</feature>
<feature type="region of interest" description="Disordered" evidence="1">
    <location>
        <begin position="488"/>
        <end position="543"/>
    </location>
</feature>
<reference evidence="2 3" key="1">
    <citation type="submission" date="2024-09" db="EMBL/GenBank/DDBJ databases">
        <title>Chromosome-scale assembly of Riccia sorocarpa.</title>
        <authorList>
            <person name="Paukszto L."/>
        </authorList>
    </citation>
    <scope>NUCLEOTIDE SEQUENCE [LARGE SCALE GENOMIC DNA]</scope>
    <source>
        <strain evidence="2">LP-2024</strain>
        <tissue evidence="2">Aerial parts of the thallus</tissue>
    </source>
</reference>
<feature type="region of interest" description="Disordered" evidence="1">
    <location>
        <begin position="2449"/>
        <end position="2472"/>
    </location>
</feature>
<feature type="compositionally biased region" description="Basic and acidic residues" evidence="1">
    <location>
        <begin position="426"/>
        <end position="440"/>
    </location>
</feature>
<gene>
    <name evidence="2" type="ORF">R1sor_015576</name>
</gene>
<feature type="compositionally biased region" description="Basic and acidic residues" evidence="1">
    <location>
        <begin position="1565"/>
        <end position="1579"/>
    </location>
</feature>
<feature type="region of interest" description="Disordered" evidence="1">
    <location>
        <begin position="305"/>
        <end position="348"/>
    </location>
</feature>
<comment type="caution">
    <text evidence="2">The sequence shown here is derived from an EMBL/GenBank/DDBJ whole genome shotgun (WGS) entry which is preliminary data.</text>
</comment>
<feature type="region of interest" description="Disordered" evidence="1">
    <location>
        <begin position="246"/>
        <end position="270"/>
    </location>
</feature>
<feature type="compositionally biased region" description="Polar residues" evidence="1">
    <location>
        <begin position="2691"/>
        <end position="2702"/>
    </location>
</feature>
<feature type="region of interest" description="Disordered" evidence="1">
    <location>
        <begin position="2826"/>
        <end position="2861"/>
    </location>
</feature>
<feature type="compositionally biased region" description="Polar residues" evidence="1">
    <location>
        <begin position="651"/>
        <end position="661"/>
    </location>
</feature>
<name>A0ABD3HCM3_9MARC</name>
<evidence type="ECO:0000313" key="2">
    <source>
        <dbReference type="EMBL" id="KAL3689267.1"/>
    </source>
</evidence>